<dbReference type="EMBL" id="CP002581">
    <property type="protein sequence ID" value="AJK49447.1"/>
    <property type="molecule type" value="Genomic_DNA"/>
</dbReference>
<dbReference type="Proteomes" id="UP000031838">
    <property type="component" value="Chromosome 2"/>
</dbReference>
<reference evidence="2" key="1">
    <citation type="submission" date="2011-03" db="EMBL/GenBank/DDBJ databases">
        <authorList>
            <person name="Voget S."/>
            <person name="Streit W.R."/>
            <person name="Jaeger K.E."/>
            <person name="Daniel R."/>
        </authorList>
    </citation>
    <scope>NUCLEOTIDE SEQUENCE [LARGE SCALE GENOMIC DNA]</scope>
    <source>
        <strain evidence="2">PG1</strain>
    </source>
</reference>
<dbReference type="AlphaFoldDB" id="A0A0B6RVT9"/>
<sequence>MAKLAATVAGMHVIVAMTGKTAEVEITVYPVGQPQRRQPAVVKVQEYLDAGVSVEMILQHAMHLASTTVRTVAARHSVSALPEST</sequence>
<protein>
    <submittedName>
        <fullName evidence="1">Putative exported protein</fullName>
    </submittedName>
</protein>
<organism evidence="1 2">
    <name type="scientific">Burkholderia plantarii</name>
    <dbReference type="NCBI Taxonomy" id="41899"/>
    <lineage>
        <taxon>Bacteria</taxon>
        <taxon>Pseudomonadati</taxon>
        <taxon>Pseudomonadota</taxon>
        <taxon>Betaproteobacteria</taxon>
        <taxon>Burkholderiales</taxon>
        <taxon>Burkholderiaceae</taxon>
        <taxon>Burkholderia</taxon>
    </lineage>
</organism>
<evidence type="ECO:0000313" key="1">
    <source>
        <dbReference type="EMBL" id="AJK49447.1"/>
    </source>
</evidence>
<evidence type="ECO:0000313" key="2">
    <source>
        <dbReference type="Proteomes" id="UP000031838"/>
    </source>
</evidence>
<keyword evidence="2" id="KW-1185">Reference proteome</keyword>
<name>A0A0B6RVT9_BURPL</name>
<proteinExistence type="predicted"/>
<dbReference type="RefSeq" id="WP_226993786.1">
    <property type="nucleotide sequence ID" value="NZ_BSTO01000001.1"/>
</dbReference>
<accession>A0A0B6RVT9</accession>
<dbReference type="HOGENOM" id="CLU_2536063_0_0_4"/>
<dbReference type="KEGG" id="bgp:BGL_2c13800"/>
<reference evidence="1 2" key="2">
    <citation type="journal article" date="2016" name="Appl. Microbiol. Biotechnol.">
        <title>Mutations improving production and secretion of extracellular lipase by Burkholderia glumae PG1.</title>
        <authorList>
            <person name="Knapp A."/>
            <person name="Voget S."/>
            <person name="Gao R."/>
            <person name="Zaburannyi N."/>
            <person name="Krysciak D."/>
            <person name="Breuer M."/>
            <person name="Hauer B."/>
            <person name="Streit W.R."/>
            <person name="Muller R."/>
            <person name="Daniel R."/>
            <person name="Jaeger K.E."/>
        </authorList>
    </citation>
    <scope>NUCLEOTIDE SEQUENCE [LARGE SCALE GENOMIC DNA]</scope>
    <source>
        <strain evidence="1 2">PG1</strain>
    </source>
</reference>
<gene>
    <name evidence="1" type="ORF">BGL_2c13800</name>
</gene>